<dbReference type="Proteomes" id="UP000807306">
    <property type="component" value="Unassembled WGS sequence"/>
</dbReference>
<evidence type="ECO:0000256" key="3">
    <source>
        <dbReference type="ARBA" id="ARBA00017411"/>
    </source>
</evidence>
<comment type="subcellular location">
    <subcellularLocation>
        <location evidence="2">Chromosome</location>
        <location evidence="2">Telomere</location>
    </subcellularLocation>
    <subcellularLocation>
        <location evidence="1">Nucleus</location>
    </subcellularLocation>
</comment>
<name>A0A9P6JQ94_9AGAR</name>
<dbReference type="PANTHER" id="PTHR13989">
    <property type="entry name" value="REPLICATION PROTEIN A-RELATED"/>
    <property type="match status" value="1"/>
</dbReference>
<dbReference type="Gene3D" id="2.40.50.140">
    <property type="entry name" value="Nucleic acid-binding proteins"/>
    <property type="match status" value="1"/>
</dbReference>
<evidence type="ECO:0000259" key="10">
    <source>
        <dbReference type="Pfam" id="PF10451"/>
    </source>
</evidence>
<proteinExistence type="predicted"/>
<dbReference type="AlphaFoldDB" id="A0A9P6JQ94"/>
<dbReference type="PANTHER" id="PTHR13989:SF33">
    <property type="entry name" value="CST COMPLEX SUBUNIT STN1"/>
    <property type="match status" value="1"/>
</dbReference>
<keyword evidence="6" id="KW-0238">DNA-binding</keyword>
<keyword evidence="7" id="KW-0539">Nucleus</keyword>
<evidence type="ECO:0000256" key="2">
    <source>
        <dbReference type="ARBA" id="ARBA00004574"/>
    </source>
</evidence>
<feature type="region of interest" description="Disordered" evidence="9">
    <location>
        <begin position="302"/>
        <end position="337"/>
    </location>
</feature>
<dbReference type="GO" id="GO:0005634">
    <property type="term" value="C:nucleus"/>
    <property type="evidence" value="ECO:0007669"/>
    <property type="project" value="UniProtKB-SubCell"/>
</dbReference>
<evidence type="ECO:0000256" key="4">
    <source>
        <dbReference type="ARBA" id="ARBA00022454"/>
    </source>
</evidence>
<keyword evidence="4" id="KW-0158">Chromosome</keyword>
<evidence type="ECO:0000256" key="8">
    <source>
        <dbReference type="ARBA" id="ARBA00030039"/>
    </source>
</evidence>
<feature type="region of interest" description="Disordered" evidence="9">
    <location>
        <begin position="1"/>
        <end position="36"/>
    </location>
</feature>
<dbReference type="Pfam" id="PF10451">
    <property type="entry name" value="Stn1"/>
    <property type="match status" value="1"/>
</dbReference>
<dbReference type="InterPro" id="IPR040260">
    <property type="entry name" value="RFA2-like"/>
</dbReference>
<dbReference type="GO" id="GO:0003677">
    <property type="term" value="F:DNA binding"/>
    <property type="evidence" value="ECO:0007669"/>
    <property type="project" value="UniProtKB-KW"/>
</dbReference>
<gene>
    <name evidence="11" type="ORF">CPB83DRAFT_906660</name>
</gene>
<dbReference type="EMBL" id="MU157851">
    <property type="protein sequence ID" value="KAF9528633.1"/>
    <property type="molecule type" value="Genomic_DNA"/>
</dbReference>
<feature type="compositionally biased region" description="Polar residues" evidence="9">
    <location>
        <begin position="1"/>
        <end position="11"/>
    </location>
</feature>
<evidence type="ECO:0000256" key="9">
    <source>
        <dbReference type="SAM" id="MobiDB-lite"/>
    </source>
</evidence>
<evidence type="ECO:0000256" key="5">
    <source>
        <dbReference type="ARBA" id="ARBA00022895"/>
    </source>
</evidence>
<evidence type="ECO:0000256" key="1">
    <source>
        <dbReference type="ARBA" id="ARBA00004123"/>
    </source>
</evidence>
<sequence>MSFTLTSTPQKSGKLYLSPSKKRRLSKDNETPQASTTKEIHSWTFSADSVASCTVGDVLTMKPSLDDSYDFFWLGRIPCRSVKIVGIVVGIQVYEQKIVYTVDDGTGVIDCHHRPLVSPSKPKAPLKYERPAEAPVVKPLKPVARLGSTVRLVGNVRPLHETRVIHVTASIEACKSQNEELHHSRAVRKLHQNWYSLGEPFIVPRAPTTVNVTSVRPTAPTIPFMQHTSTPSSVTTSPQKSSPIKDMDGLLARSPPRLRHPSRLHTHDLTENTFRIYVKHYMDHAPPFSPESHADLEFQRSVDALPTTPTKRPRSTSDGAETPRPTRSQPIPDRTPKAGLFISKFTTSSSSPVSDSEAQWHGFTLSYLKRVPELSLLAARVVQAVTKRRLRDEHKRLKQAGVITSTSKSTSSTLPSINLLPEKIAPKMKRLFQWAVVQLLKEGCIVLWDGPVRRCPESSGFLGDASRLWKSHSSGTSLLGDNSIFSANTTSNTTGNTTATLSFDLEDPSGYLSDPQPNEESYIPLSPVYLAPYVEKAIKVLVDHYEKNGKPYHGATKDGILSVLRKDDRWRYVGDWSVDDALEVLKSEGKVWRLKPGRWDLTE</sequence>
<reference evidence="11" key="1">
    <citation type="submission" date="2020-11" db="EMBL/GenBank/DDBJ databases">
        <authorList>
            <consortium name="DOE Joint Genome Institute"/>
            <person name="Ahrendt S."/>
            <person name="Riley R."/>
            <person name="Andreopoulos W."/>
            <person name="Labutti K."/>
            <person name="Pangilinan J."/>
            <person name="Ruiz-Duenas F.J."/>
            <person name="Barrasa J.M."/>
            <person name="Sanchez-Garcia M."/>
            <person name="Camarero S."/>
            <person name="Miyauchi S."/>
            <person name="Serrano A."/>
            <person name="Linde D."/>
            <person name="Babiker R."/>
            <person name="Drula E."/>
            <person name="Ayuso-Fernandez I."/>
            <person name="Pacheco R."/>
            <person name="Padilla G."/>
            <person name="Ferreira P."/>
            <person name="Barriuso J."/>
            <person name="Kellner H."/>
            <person name="Castanera R."/>
            <person name="Alfaro M."/>
            <person name="Ramirez L."/>
            <person name="Pisabarro A.G."/>
            <person name="Kuo A."/>
            <person name="Tritt A."/>
            <person name="Lipzen A."/>
            <person name="He G."/>
            <person name="Yan M."/>
            <person name="Ng V."/>
            <person name="Cullen D."/>
            <person name="Martin F."/>
            <person name="Rosso M.-N."/>
            <person name="Henrissat B."/>
            <person name="Hibbett D."/>
            <person name="Martinez A.T."/>
            <person name="Grigoriev I.V."/>
        </authorList>
    </citation>
    <scope>NUCLEOTIDE SEQUENCE</scope>
    <source>
        <strain evidence="11">CBS 506.95</strain>
    </source>
</reference>
<evidence type="ECO:0000256" key="7">
    <source>
        <dbReference type="ARBA" id="ARBA00023242"/>
    </source>
</evidence>
<organism evidence="11 12">
    <name type="scientific">Crepidotus variabilis</name>
    <dbReference type="NCBI Taxonomy" id="179855"/>
    <lineage>
        <taxon>Eukaryota</taxon>
        <taxon>Fungi</taxon>
        <taxon>Dikarya</taxon>
        <taxon>Basidiomycota</taxon>
        <taxon>Agaricomycotina</taxon>
        <taxon>Agaricomycetes</taxon>
        <taxon>Agaricomycetidae</taxon>
        <taxon>Agaricales</taxon>
        <taxon>Agaricineae</taxon>
        <taxon>Crepidotaceae</taxon>
        <taxon>Crepidotus</taxon>
    </lineage>
</organism>
<evidence type="ECO:0000313" key="11">
    <source>
        <dbReference type="EMBL" id="KAF9528633.1"/>
    </source>
</evidence>
<dbReference type="InterPro" id="IPR018856">
    <property type="entry name" value="Stn1_N"/>
</dbReference>
<accession>A0A9P6JQ94</accession>
<keyword evidence="5" id="KW-0779">Telomere</keyword>
<dbReference type="SUPFAM" id="SSF50249">
    <property type="entry name" value="Nucleic acid-binding proteins"/>
    <property type="match status" value="1"/>
</dbReference>
<feature type="compositionally biased region" description="Low complexity" evidence="9">
    <location>
        <begin position="228"/>
        <end position="242"/>
    </location>
</feature>
<feature type="domain" description="CST complex subunit Stn1 N-terminal" evidence="10">
    <location>
        <begin position="70"/>
        <end position="112"/>
    </location>
</feature>
<evidence type="ECO:0000313" key="12">
    <source>
        <dbReference type="Proteomes" id="UP000807306"/>
    </source>
</evidence>
<comment type="caution">
    <text evidence="11">The sequence shown here is derived from an EMBL/GenBank/DDBJ whole genome shotgun (WGS) entry which is preliminary data.</text>
</comment>
<dbReference type="InterPro" id="IPR012340">
    <property type="entry name" value="NA-bd_OB-fold"/>
</dbReference>
<feature type="region of interest" description="Disordered" evidence="9">
    <location>
        <begin position="221"/>
        <end position="246"/>
    </location>
</feature>
<evidence type="ECO:0000256" key="6">
    <source>
        <dbReference type="ARBA" id="ARBA00023125"/>
    </source>
</evidence>
<dbReference type="OrthoDB" id="77828at2759"/>
<dbReference type="GO" id="GO:0000781">
    <property type="term" value="C:chromosome, telomeric region"/>
    <property type="evidence" value="ECO:0007669"/>
    <property type="project" value="UniProtKB-SubCell"/>
</dbReference>
<keyword evidence="12" id="KW-1185">Reference proteome</keyword>
<protein>
    <recommendedName>
        <fullName evidence="3">CST complex subunit STN1</fullName>
    </recommendedName>
    <alternativeName>
        <fullName evidence="8">Suppressor of cdc thirteen homolog</fullName>
    </alternativeName>
</protein>